<organism evidence="7 8">
    <name type="scientific">Haloechinothrix salitolerans</name>
    <dbReference type="NCBI Taxonomy" id="926830"/>
    <lineage>
        <taxon>Bacteria</taxon>
        <taxon>Bacillati</taxon>
        <taxon>Actinomycetota</taxon>
        <taxon>Actinomycetes</taxon>
        <taxon>Pseudonocardiales</taxon>
        <taxon>Pseudonocardiaceae</taxon>
        <taxon>Haloechinothrix</taxon>
    </lineage>
</organism>
<dbReference type="InterPro" id="IPR016156">
    <property type="entry name" value="FAD/NAD-linked_Rdtase_dimer_sf"/>
</dbReference>
<evidence type="ECO:0000256" key="1">
    <source>
        <dbReference type="ARBA" id="ARBA00001974"/>
    </source>
</evidence>
<dbReference type="InterPro" id="IPR023753">
    <property type="entry name" value="FAD/NAD-binding_dom"/>
</dbReference>
<dbReference type="Pfam" id="PF14759">
    <property type="entry name" value="Reductase_C"/>
    <property type="match status" value="1"/>
</dbReference>
<dbReference type="InterPro" id="IPR050446">
    <property type="entry name" value="FAD-oxidoreductase/Apoptosis"/>
</dbReference>
<proteinExistence type="predicted"/>
<dbReference type="Proteomes" id="UP001596337">
    <property type="component" value="Unassembled WGS sequence"/>
</dbReference>
<dbReference type="SUPFAM" id="SSF55424">
    <property type="entry name" value="FAD/NAD-linked reductases, dimerisation (C-terminal) domain"/>
    <property type="match status" value="1"/>
</dbReference>
<dbReference type="InterPro" id="IPR036188">
    <property type="entry name" value="FAD/NAD-bd_sf"/>
</dbReference>
<keyword evidence="4" id="KW-0560">Oxidoreductase</keyword>
<keyword evidence="2" id="KW-0285">Flavoprotein</keyword>
<reference evidence="8" key="1">
    <citation type="journal article" date="2019" name="Int. J. Syst. Evol. Microbiol.">
        <title>The Global Catalogue of Microorganisms (GCM) 10K type strain sequencing project: providing services to taxonomists for standard genome sequencing and annotation.</title>
        <authorList>
            <consortium name="The Broad Institute Genomics Platform"/>
            <consortium name="The Broad Institute Genome Sequencing Center for Infectious Disease"/>
            <person name="Wu L."/>
            <person name="Ma J."/>
        </authorList>
    </citation>
    <scope>NUCLEOTIDE SEQUENCE [LARGE SCALE GENOMIC DNA]</scope>
    <source>
        <strain evidence="8">KCTC 32255</strain>
    </source>
</reference>
<evidence type="ECO:0000313" key="7">
    <source>
        <dbReference type="EMBL" id="MFC6870372.1"/>
    </source>
</evidence>
<comment type="cofactor">
    <cofactor evidence="1">
        <name>FAD</name>
        <dbReference type="ChEBI" id="CHEBI:57692"/>
    </cofactor>
</comment>
<name>A0ABW2C4W3_9PSEU</name>
<keyword evidence="3" id="KW-0274">FAD</keyword>
<feature type="domain" description="Reductase C-terminal" evidence="6">
    <location>
        <begin position="322"/>
        <end position="400"/>
    </location>
</feature>
<keyword evidence="8" id="KW-1185">Reference proteome</keyword>
<dbReference type="Pfam" id="PF07992">
    <property type="entry name" value="Pyr_redox_2"/>
    <property type="match status" value="1"/>
</dbReference>
<comment type="caution">
    <text evidence="7">The sequence shown here is derived from an EMBL/GenBank/DDBJ whole genome shotgun (WGS) entry which is preliminary data.</text>
</comment>
<dbReference type="PANTHER" id="PTHR43557">
    <property type="entry name" value="APOPTOSIS-INDUCING FACTOR 1"/>
    <property type="match status" value="1"/>
</dbReference>
<dbReference type="InterPro" id="IPR028202">
    <property type="entry name" value="Reductase_C"/>
</dbReference>
<dbReference type="RefSeq" id="WP_345395278.1">
    <property type="nucleotide sequence ID" value="NZ_BAABLA010000023.1"/>
</dbReference>
<evidence type="ECO:0000259" key="6">
    <source>
        <dbReference type="Pfam" id="PF14759"/>
    </source>
</evidence>
<accession>A0ABW2C4W3</accession>
<sequence length="409" mass="43635">MAEPRRIVIVGAGLAGATAAISLRKQGYDGDVLLLGAEQHRPYELPALSKSVLLHDTDEPDWVADENYYVKHGIDLRRGVEITRVELGARTLTDVVGAEHTFDRLLLATGSRPRTLDVPGADLPGIATLRTLDDALDLRAAIEEAQDVLIVGAGWIGCEAAAAARSAGADVTVVEPQPLPLPSLGDDVATVFRDLHADNGVRWRLATSVTRFLGEEQVEGAELSDGTQVSADVVLVAVGAAPRSELARAAGLELADDGGVDVDAGLRSAASAIYAAGDVAAHFHPGYGKRIRVEHWANAKWQGEHVAANLLGAHEPYTATPYFFTDQYDLGCEYRGLADPDLDELVVRGDLASREFIAFWRRGGKVTAAMNVNVWDDADALRVLVDERAEATPEQLRESDLADLAAAAS</sequence>
<dbReference type="EMBL" id="JBHSXX010000001">
    <property type="protein sequence ID" value="MFC6870372.1"/>
    <property type="molecule type" value="Genomic_DNA"/>
</dbReference>
<feature type="domain" description="FAD/NAD(P)-binding" evidence="5">
    <location>
        <begin position="6"/>
        <end position="303"/>
    </location>
</feature>
<evidence type="ECO:0000256" key="2">
    <source>
        <dbReference type="ARBA" id="ARBA00022630"/>
    </source>
</evidence>
<evidence type="ECO:0000259" key="5">
    <source>
        <dbReference type="Pfam" id="PF07992"/>
    </source>
</evidence>
<dbReference type="SUPFAM" id="SSF51905">
    <property type="entry name" value="FAD/NAD(P)-binding domain"/>
    <property type="match status" value="1"/>
</dbReference>
<evidence type="ECO:0000313" key="8">
    <source>
        <dbReference type="Proteomes" id="UP001596337"/>
    </source>
</evidence>
<dbReference type="PANTHER" id="PTHR43557:SF2">
    <property type="entry name" value="RIESKE DOMAIN-CONTAINING PROTEIN-RELATED"/>
    <property type="match status" value="1"/>
</dbReference>
<dbReference type="PRINTS" id="PR00411">
    <property type="entry name" value="PNDRDTASEI"/>
</dbReference>
<gene>
    <name evidence="7" type="ORF">ACFQGD_24855</name>
</gene>
<dbReference type="Gene3D" id="3.30.390.30">
    <property type="match status" value="1"/>
</dbReference>
<dbReference type="PRINTS" id="PR00368">
    <property type="entry name" value="FADPNR"/>
</dbReference>
<evidence type="ECO:0000256" key="4">
    <source>
        <dbReference type="ARBA" id="ARBA00023002"/>
    </source>
</evidence>
<evidence type="ECO:0000256" key="3">
    <source>
        <dbReference type="ARBA" id="ARBA00022827"/>
    </source>
</evidence>
<dbReference type="Gene3D" id="3.50.50.60">
    <property type="entry name" value="FAD/NAD(P)-binding domain"/>
    <property type="match status" value="2"/>
</dbReference>
<protein>
    <submittedName>
        <fullName evidence="7">NAD(P)/FAD-dependent oxidoreductase</fullName>
    </submittedName>
</protein>